<name>A0A4S2L6U5_OPIFE</name>
<organism evidence="1 2">
    <name type="scientific">Opisthorchis felineus</name>
    <dbReference type="NCBI Taxonomy" id="147828"/>
    <lineage>
        <taxon>Eukaryota</taxon>
        <taxon>Metazoa</taxon>
        <taxon>Spiralia</taxon>
        <taxon>Lophotrochozoa</taxon>
        <taxon>Platyhelminthes</taxon>
        <taxon>Trematoda</taxon>
        <taxon>Digenea</taxon>
        <taxon>Opisthorchiida</taxon>
        <taxon>Opisthorchiata</taxon>
        <taxon>Opisthorchiidae</taxon>
        <taxon>Opisthorchis</taxon>
    </lineage>
</organism>
<gene>
    <name evidence="1" type="ORF">CRM22_009625</name>
</gene>
<reference evidence="1 2" key="1">
    <citation type="journal article" date="2019" name="BMC Genomics">
        <title>New insights from Opisthorchis felineus genome: update on genomics of the epidemiologically important liver flukes.</title>
        <authorList>
            <person name="Ershov N.I."/>
            <person name="Mordvinov V.A."/>
            <person name="Prokhortchouk E.B."/>
            <person name="Pakharukova M.Y."/>
            <person name="Gunbin K.V."/>
            <person name="Ustyantsev K."/>
            <person name="Genaev M.A."/>
            <person name="Blinov A.G."/>
            <person name="Mazur A."/>
            <person name="Boulygina E."/>
            <person name="Tsygankova S."/>
            <person name="Khrameeva E."/>
            <person name="Chekanov N."/>
            <person name="Fan G."/>
            <person name="Xiao A."/>
            <person name="Zhang H."/>
            <person name="Xu X."/>
            <person name="Yang H."/>
            <person name="Solovyev V."/>
            <person name="Lee S.M."/>
            <person name="Liu X."/>
            <person name="Afonnikov D.A."/>
            <person name="Skryabin K.G."/>
        </authorList>
    </citation>
    <scope>NUCLEOTIDE SEQUENCE [LARGE SCALE GENOMIC DNA]</scope>
    <source>
        <strain evidence="1">AK-0245</strain>
        <tissue evidence="1">Whole organism</tissue>
    </source>
</reference>
<evidence type="ECO:0000313" key="1">
    <source>
        <dbReference type="EMBL" id="TGZ58451.1"/>
    </source>
</evidence>
<dbReference type="Proteomes" id="UP000308267">
    <property type="component" value="Unassembled WGS sequence"/>
</dbReference>
<dbReference type="AlphaFoldDB" id="A0A4S2L6U5"/>
<comment type="caution">
    <text evidence="1">The sequence shown here is derived from an EMBL/GenBank/DDBJ whole genome shotgun (WGS) entry which is preliminary data.</text>
</comment>
<keyword evidence="2" id="KW-1185">Reference proteome</keyword>
<accession>A0A4S2L6U5</accession>
<sequence>MLLDGRNTSPTNHTTVSLGARTLVTPYWFRPSVILTIPNVFTSLDHFNEDVRYGAPVTHPVVYIFSDARPSFTTSYSSVQLIACKHTPDYHCYENILTLLKLCFSSEVLVILNHPSCSVCFPDYPFHGHYLVVRTAGTLSASVPLVTNSLSSRNQ</sequence>
<evidence type="ECO:0000313" key="2">
    <source>
        <dbReference type="Proteomes" id="UP000308267"/>
    </source>
</evidence>
<proteinExistence type="predicted"/>
<dbReference type="EMBL" id="SJOL01009280">
    <property type="protein sequence ID" value="TGZ58451.1"/>
    <property type="molecule type" value="Genomic_DNA"/>
</dbReference>
<protein>
    <submittedName>
        <fullName evidence="1">Uncharacterized protein</fullName>
    </submittedName>
</protein>